<sequence>MLLVHPVQEAVRFLPALLVVFLSGRSSDRSPWWDLGILAIIVVLGIMRWFTTRYRIWGGQIELRQGLVNRRLLTTPADRVRTVDVTAPIWHRALGLARVEIGTAGGGLGAHRIVLDALAAPVAAQLRGELLHRVATAVATADGPAEGLADVPANGPAGGPVDEPEEVLVRLDPAWVRYAPLTTSGLVSAAAIWGFSAQYIGQVDELHDRVEGAVDRVAALGVGVAALAGFLSALVAVSVLAVSGYVLTYWGFRLTRHTGGTLHISRGLITARATSLEERRIRGVEIGEPLGLRLAGAARLSAATSGLGQEGARSGSDWLTPPAPAEVVDRTAVAVVGDEVAVRGSLLSHGPAARRRRFTRAILPAAVLCAATLLLTRAIDDLPTALVVAGCLPLLASPWLAADRYAALGHALTPRHLIVRSGTFSRRRVVLARDGVIGVTIRESFFQRRAGLATVTATTAVGRQHYDAIDVPVELSTGLAADLLPGPFAELLDAGHVPQPSSSDRA</sequence>
<dbReference type="InterPro" id="IPR005182">
    <property type="entry name" value="YdbS-like_PH"/>
</dbReference>
<feature type="transmembrane region" description="Helical" evidence="1">
    <location>
        <begin position="178"/>
        <end position="200"/>
    </location>
</feature>
<protein>
    <submittedName>
        <fullName evidence="3">PH domain-containing protein</fullName>
    </submittedName>
</protein>
<keyword evidence="1" id="KW-1133">Transmembrane helix</keyword>
<dbReference type="InterPro" id="IPR014529">
    <property type="entry name" value="UCP026631"/>
</dbReference>
<dbReference type="PANTHER" id="PTHR34473:SF2">
    <property type="entry name" value="UPF0699 TRANSMEMBRANE PROTEIN YDBT"/>
    <property type="match status" value="1"/>
</dbReference>
<evidence type="ECO:0000313" key="4">
    <source>
        <dbReference type="Proteomes" id="UP000718281"/>
    </source>
</evidence>
<dbReference type="Proteomes" id="UP000718281">
    <property type="component" value="Unassembled WGS sequence"/>
</dbReference>
<evidence type="ECO:0000259" key="2">
    <source>
        <dbReference type="Pfam" id="PF03703"/>
    </source>
</evidence>
<feature type="transmembrane region" description="Helical" evidence="1">
    <location>
        <begin position="32"/>
        <end position="50"/>
    </location>
</feature>
<name>A0A935CDW6_9MICO</name>
<organism evidence="3 4">
    <name type="scientific">Candidatus Phosphoribacter hodrii</name>
    <dbReference type="NCBI Taxonomy" id="2953743"/>
    <lineage>
        <taxon>Bacteria</taxon>
        <taxon>Bacillati</taxon>
        <taxon>Actinomycetota</taxon>
        <taxon>Actinomycetes</taxon>
        <taxon>Micrococcales</taxon>
        <taxon>Dermatophilaceae</taxon>
        <taxon>Candidatus Phosphoribacter</taxon>
    </lineage>
</organism>
<feature type="domain" description="YdbS-like PH" evidence="2">
    <location>
        <begin position="406"/>
        <end position="472"/>
    </location>
</feature>
<evidence type="ECO:0000256" key="1">
    <source>
        <dbReference type="SAM" id="Phobius"/>
    </source>
</evidence>
<dbReference type="EMBL" id="JADIXZ010000004">
    <property type="protein sequence ID" value="MBK6301172.1"/>
    <property type="molecule type" value="Genomic_DNA"/>
</dbReference>
<reference evidence="3 4" key="1">
    <citation type="submission" date="2020-10" db="EMBL/GenBank/DDBJ databases">
        <title>Connecting structure to function with the recovery of over 1000 high-quality activated sludge metagenome-assembled genomes encoding full-length rRNA genes using long-read sequencing.</title>
        <authorList>
            <person name="Singleton C.M."/>
            <person name="Petriglieri F."/>
            <person name="Kristensen J.M."/>
            <person name="Kirkegaard R.H."/>
            <person name="Michaelsen T.Y."/>
            <person name="Andersen M.H."/>
            <person name="Karst S.M."/>
            <person name="Dueholm M.S."/>
            <person name="Nielsen P.H."/>
            <person name="Albertsen M."/>
        </authorList>
    </citation>
    <scope>NUCLEOTIDE SEQUENCE [LARGE SCALE GENOMIC DNA]</scope>
    <source>
        <strain evidence="3">AalE_18-Q3-R2-46_BAT3C.188</strain>
    </source>
</reference>
<feature type="transmembrane region" description="Helical" evidence="1">
    <location>
        <begin position="220"/>
        <end position="247"/>
    </location>
</feature>
<gene>
    <name evidence="3" type="ORF">IPF40_09010</name>
</gene>
<comment type="caution">
    <text evidence="3">The sequence shown here is derived from an EMBL/GenBank/DDBJ whole genome shotgun (WGS) entry which is preliminary data.</text>
</comment>
<dbReference type="PIRSF" id="PIRSF026631">
    <property type="entry name" value="UCP026631"/>
    <property type="match status" value="1"/>
</dbReference>
<proteinExistence type="predicted"/>
<feature type="domain" description="YdbS-like PH" evidence="2">
    <location>
        <begin position="49"/>
        <end position="128"/>
    </location>
</feature>
<feature type="transmembrane region" description="Helical" evidence="1">
    <location>
        <begin position="385"/>
        <end position="402"/>
    </location>
</feature>
<dbReference type="AlphaFoldDB" id="A0A935CDW6"/>
<dbReference type="PANTHER" id="PTHR34473">
    <property type="entry name" value="UPF0699 TRANSMEMBRANE PROTEIN YDBS"/>
    <property type="match status" value="1"/>
</dbReference>
<accession>A0A935CDW6</accession>
<keyword evidence="1" id="KW-0472">Membrane</keyword>
<keyword evidence="1" id="KW-0812">Transmembrane</keyword>
<dbReference type="Pfam" id="PF03703">
    <property type="entry name" value="bPH_2"/>
    <property type="match status" value="2"/>
</dbReference>
<evidence type="ECO:0000313" key="3">
    <source>
        <dbReference type="EMBL" id="MBK6301172.1"/>
    </source>
</evidence>
<feature type="transmembrane region" description="Helical" evidence="1">
    <location>
        <begin position="361"/>
        <end position="379"/>
    </location>
</feature>